<evidence type="ECO:0000313" key="1">
    <source>
        <dbReference type="EMBL" id="KZD55627.1"/>
    </source>
</evidence>
<dbReference type="EMBL" id="LJKE01000104">
    <property type="protein sequence ID" value="KZD55627.1"/>
    <property type="molecule type" value="Genomic_DNA"/>
</dbReference>
<organism evidence="1 2">
    <name type="scientific">Bacillus cereus</name>
    <dbReference type="NCBI Taxonomy" id="1396"/>
    <lineage>
        <taxon>Bacteria</taxon>
        <taxon>Bacillati</taxon>
        <taxon>Bacillota</taxon>
        <taxon>Bacilli</taxon>
        <taxon>Bacillales</taxon>
        <taxon>Bacillaceae</taxon>
        <taxon>Bacillus</taxon>
        <taxon>Bacillus cereus group</taxon>
    </lineage>
</organism>
<sequence length="316" mass="37075">MSNNHSEEQNEQQNSRTNHDNIFKNLLKNFFKEYLQFTQPTVYDEIDISHTETKSENVSLLQTMKGPGLDHTVDLAMETKLKKTGERIVFHIEAQSSRQLHFPRRMKLYNNLCEEAFDCEVISHAICFNQDQRSIPDMVVSKNQTSSVAHSSFKYVKIDLNNYLVKDYLKVTNPFVIASLGLMDGFKNLTQREKADIKLQGYINLFSNDFEEDKNKIVAACLEKYIELEEVELSFFFKRLKNEDNKRKGLEDWVMNVSKNNAWARMIENKKTKEIIKNIINRYNETDEYVLAETANTTLDIVREAKYELELQNRPQ</sequence>
<reference evidence="1 2" key="1">
    <citation type="submission" date="2015-09" db="EMBL/GenBank/DDBJ databases">
        <title>Bacillus cereus food isolates.</title>
        <authorList>
            <person name="Boekhorst J."/>
        </authorList>
    </citation>
    <scope>NUCLEOTIDE SEQUENCE [LARGE SCALE GENOMIC DNA]</scope>
    <source>
        <strain evidence="1 2">B4088</strain>
    </source>
</reference>
<name>A0A164LB92_BACCE</name>
<evidence type="ECO:0008006" key="3">
    <source>
        <dbReference type="Google" id="ProtNLM"/>
    </source>
</evidence>
<dbReference type="Proteomes" id="UP000076482">
    <property type="component" value="Unassembled WGS sequence"/>
</dbReference>
<evidence type="ECO:0000313" key="2">
    <source>
        <dbReference type="Proteomes" id="UP000076482"/>
    </source>
</evidence>
<protein>
    <recommendedName>
        <fullName evidence="3">Rpn family recombination-promoting nuclease/putative transposase</fullName>
    </recommendedName>
</protein>
<dbReference type="RefSeq" id="WP_063262889.1">
    <property type="nucleotide sequence ID" value="NZ_LJKE01000104.1"/>
</dbReference>
<dbReference type="AlphaFoldDB" id="A0A164LB92"/>
<dbReference type="PATRIC" id="fig|1396.535.peg.5933"/>
<proteinExistence type="predicted"/>
<gene>
    <name evidence="1" type="ORF">B4088_5372</name>
</gene>
<accession>A0A164LB92</accession>
<comment type="caution">
    <text evidence="1">The sequence shown here is derived from an EMBL/GenBank/DDBJ whole genome shotgun (WGS) entry which is preliminary data.</text>
</comment>